<evidence type="ECO:0000259" key="5">
    <source>
        <dbReference type="PROSITE" id="PS50222"/>
    </source>
</evidence>
<dbReference type="FunFam" id="1.10.238.10:FF:000628">
    <property type="entry name" value="Serine/threonine-protein phosphatase 2A regulatory subunit B'' subunit beta"/>
    <property type="match status" value="1"/>
</dbReference>
<dbReference type="Proteomes" id="UP001239994">
    <property type="component" value="Unassembled WGS sequence"/>
</dbReference>
<accession>A0AAD8YV46</accession>
<evidence type="ECO:0000256" key="2">
    <source>
        <dbReference type="ARBA" id="ARBA00022837"/>
    </source>
</evidence>
<dbReference type="InterPro" id="IPR002048">
    <property type="entry name" value="EF_hand_dom"/>
</dbReference>
<comment type="caution">
    <text evidence="6">The sequence shown here is derived from an EMBL/GenBank/DDBJ whole genome shotgun (WGS) entry which is preliminary data.</text>
</comment>
<keyword evidence="1" id="KW-0479">Metal-binding</keyword>
<dbReference type="GO" id="GO:0005509">
    <property type="term" value="F:calcium ion binding"/>
    <property type="evidence" value="ECO:0007669"/>
    <property type="project" value="InterPro"/>
</dbReference>
<dbReference type="Pfam" id="PF17958">
    <property type="entry name" value="EF-hand_13"/>
    <property type="match status" value="1"/>
</dbReference>
<dbReference type="FunFam" id="1.10.238.220:FF:000001">
    <property type="entry name" value="Serine/threonine-protein phosphatase 2A regulatory subunit B'' subunit alpha"/>
    <property type="match status" value="1"/>
</dbReference>
<keyword evidence="7" id="KW-1185">Reference proteome</keyword>
<sequence length="1362" mass="151638">MAATYRIVVSSINCYNSVVIDRRTQHAVHYCNGPCGALRHGLSCTVAHRSTCAELLDPPASWPYADRPLSLHEPATKALENGTASHGGFCEDSHQVIPRVKKGSAIQSSTSLKDITGEAINLASGKIKEFSFEKIKYSSSHVTFRKGRKVRPDSFSRRSTDLDIIYGSFTGNDENCPPFGMLQKATPEEQKLSRSASLEQSLNNTATFYLNSLSEESLITRILEKTKANSGTSGEDIKACLDILLKCSEDLKKCTDIIKQCIKRKSMGSDGSDSGNPEAIYKNVMARLSTYLKRLPLELELGQTGRQEHSDLSELLNSLHGLQQSPFSPFGSEQPPRYEDVVHSPPHTMSQSKSKPCSPQPESQDLSRDLTNSLKPVQTLTTSFPALMPANGLQLGHLLSASSSSLPSTLHHSLSTGRHDAFSSSNSLLSCSSDSICKDAMEALYIEEDADVCRVLDRAVRGDGQQGFGITESRQHSARAGLPPDPSSSSPEKLPEFSRNGTAYKPKPEAVVGQPYAPLQSIEARLFSKPALRNGREGEDDIDKLLMDLECLSQNMQKEPLLPPKIKNCTQPSSISCQNPHLIGISVTKGPPVISCSGHPSTKSTDRGAEEGGTEDDGALLLRILESIESFAQELVESGASTGTQTKEREVMRLLQDNLVSTKAEMAMEPAPASPSETASGPTNTPIPTSSTSAVPALATAIATGSTILIQQTPEIIRVKGRHDAVSLARVAFRMSDCFLFVEMQGLVSSDILELVSFVLWVFVLYEWRGPVLGRDALPRCDGRECAHQDGGFPTWVGSHRGHWSNLTNHFGLRFNSLDIATMMIKEASLREDPDLRGELAFLARGCDFVLPSRFKKRLKSFQQAQIQPEKKPGAPPPAIAPLPEPAPPSPPPPPAKVVEPPPPPSINIPRFYFPRGLPNCTANYDEALAKIERAFTEFEEEKADIYEMGKIAKACGCPLYWKAPMFNCAGGERTGFVSVHSFIANWRKLLHSCYDDASKFVYLLAKPGCNYLEQEDFIPLLQDIVDTHPGLTFLKDAPEFHSRYITTVIQRIFYTVNRSWTGRITMTELRRSNFLQTLALLEEEDDINQITDYFSYEHFYVIYCKFWELDTDHDLFIDPKDLARYNDHASSSRIIERLFSGAVTRGNSVQREGRMSYAEFVWFLISEEDKKNPTSVEYWFRCMDLDGDGVLSMYELEYFYEEQCERMEGMGIEPLPFQDLLCQMLDLVKPEYQVHMMFSQPDDNVASTFVVVFAGKITLRDLKRCRMTHIFFDTFFNLEKYLDHEQRDPFAVQKDLDGDGPEPSDWDKFAAEEYEILVAEETASEQLHEGSFEDDYETDEISVPSEIGNKMDKLVISDLSV</sequence>
<proteinExistence type="predicted"/>
<dbReference type="InterPro" id="IPR011992">
    <property type="entry name" value="EF-hand-dom_pair"/>
</dbReference>
<feature type="region of interest" description="Disordered" evidence="4">
    <location>
        <begin position="323"/>
        <end position="367"/>
    </location>
</feature>
<dbReference type="FunFam" id="1.10.238.230:FF:000001">
    <property type="entry name" value="Serine/threonine-protein phosphatase 2A regulatory subunit B'' subunit beta"/>
    <property type="match status" value="1"/>
</dbReference>
<dbReference type="Gene3D" id="1.10.238.220">
    <property type="match status" value="1"/>
</dbReference>
<comment type="function">
    <text evidence="3">The B regulatory subunit might modulate substrate selectivity and catalytic activity, and might also direct the localization of the catalytic enzyme to a particular subcellular compartment.</text>
</comment>
<dbReference type="Gene3D" id="1.10.238.10">
    <property type="entry name" value="EF-hand"/>
    <property type="match status" value="1"/>
</dbReference>
<name>A0AAD8YV46_9TELE</name>
<dbReference type="PANTHER" id="PTHR14095">
    <property type="entry name" value="PHOSPHATASE 2A REGULATORY SUBUNIT-RELATED"/>
    <property type="match status" value="1"/>
</dbReference>
<evidence type="ECO:0000313" key="7">
    <source>
        <dbReference type="Proteomes" id="UP001239994"/>
    </source>
</evidence>
<dbReference type="InterPro" id="IPR041534">
    <property type="entry name" value="EF-hand_13"/>
</dbReference>
<dbReference type="GO" id="GO:0019888">
    <property type="term" value="F:protein phosphatase regulator activity"/>
    <property type="evidence" value="ECO:0007669"/>
    <property type="project" value="TreeGrafter"/>
</dbReference>
<feature type="region of interest" description="Disordered" evidence="4">
    <location>
        <begin position="464"/>
        <end position="509"/>
    </location>
</feature>
<evidence type="ECO:0000313" key="6">
    <source>
        <dbReference type="EMBL" id="KAK1786245.1"/>
    </source>
</evidence>
<organism evidence="6 7">
    <name type="scientific">Electrophorus voltai</name>
    <dbReference type="NCBI Taxonomy" id="2609070"/>
    <lineage>
        <taxon>Eukaryota</taxon>
        <taxon>Metazoa</taxon>
        <taxon>Chordata</taxon>
        <taxon>Craniata</taxon>
        <taxon>Vertebrata</taxon>
        <taxon>Euteleostomi</taxon>
        <taxon>Actinopterygii</taxon>
        <taxon>Neopterygii</taxon>
        <taxon>Teleostei</taxon>
        <taxon>Ostariophysi</taxon>
        <taxon>Gymnotiformes</taxon>
        <taxon>Gymnotoidei</taxon>
        <taxon>Gymnotidae</taxon>
        <taxon>Electrophorus</taxon>
    </lineage>
</organism>
<dbReference type="PROSITE" id="PS00018">
    <property type="entry name" value="EF_HAND_1"/>
    <property type="match status" value="1"/>
</dbReference>
<evidence type="ECO:0000256" key="3">
    <source>
        <dbReference type="ARBA" id="ARBA00093310"/>
    </source>
</evidence>
<dbReference type="Pfam" id="PF13499">
    <property type="entry name" value="EF-hand_7"/>
    <property type="match status" value="1"/>
</dbReference>
<feature type="region of interest" description="Disordered" evidence="4">
    <location>
        <begin position="862"/>
        <end position="902"/>
    </location>
</feature>
<protein>
    <recommendedName>
        <fullName evidence="5">EF-hand domain-containing protein</fullName>
    </recommendedName>
</protein>
<feature type="domain" description="EF-hand" evidence="5">
    <location>
        <begin position="1172"/>
        <end position="1207"/>
    </location>
</feature>
<dbReference type="EMBL" id="JAROKS010000025">
    <property type="protein sequence ID" value="KAK1786245.1"/>
    <property type="molecule type" value="Genomic_DNA"/>
</dbReference>
<keyword evidence="2" id="KW-0106">Calcium</keyword>
<dbReference type="GO" id="GO:0000159">
    <property type="term" value="C:protein phosphatase type 2A complex"/>
    <property type="evidence" value="ECO:0007669"/>
    <property type="project" value="TreeGrafter"/>
</dbReference>
<feature type="compositionally biased region" description="Low complexity" evidence="4">
    <location>
        <begin position="350"/>
        <end position="364"/>
    </location>
</feature>
<reference evidence="6" key="1">
    <citation type="submission" date="2023-03" db="EMBL/GenBank/DDBJ databases">
        <title>Electrophorus voltai genome.</title>
        <authorList>
            <person name="Bian C."/>
        </authorList>
    </citation>
    <scope>NUCLEOTIDE SEQUENCE</scope>
    <source>
        <strain evidence="6">CB-2022</strain>
        <tissue evidence="6">Muscle</tissue>
    </source>
</reference>
<evidence type="ECO:0000256" key="4">
    <source>
        <dbReference type="SAM" id="MobiDB-lite"/>
    </source>
</evidence>
<feature type="region of interest" description="Disordered" evidence="4">
    <location>
        <begin position="666"/>
        <end position="692"/>
    </location>
</feature>
<dbReference type="InterPro" id="IPR018247">
    <property type="entry name" value="EF_Hand_1_Ca_BS"/>
</dbReference>
<dbReference type="Pfam" id="PF21161">
    <property type="entry name" value="P2R3B_EF-hand"/>
    <property type="match status" value="1"/>
</dbReference>
<evidence type="ECO:0000256" key="1">
    <source>
        <dbReference type="ARBA" id="ARBA00022723"/>
    </source>
</evidence>
<feature type="compositionally biased region" description="Pro residues" evidence="4">
    <location>
        <begin position="874"/>
        <end position="902"/>
    </location>
</feature>
<dbReference type="PROSITE" id="PS50222">
    <property type="entry name" value="EF_HAND_2"/>
    <property type="match status" value="1"/>
</dbReference>
<dbReference type="Gene3D" id="1.10.238.230">
    <property type="match status" value="1"/>
</dbReference>
<dbReference type="PANTHER" id="PTHR14095:SF3">
    <property type="entry name" value="SERINE_THREONINE-PROTEIN PHOSPHATASE 2A REGULATORY SUBUNIT B'' SUBUNIT ALPHA"/>
    <property type="match status" value="1"/>
</dbReference>
<gene>
    <name evidence="6" type="ORF">P4O66_017945</name>
</gene>
<dbReference type="SUPFAM" id="SSF47473">
    <property type="entry name" value="EF-hand"/>
    <property type="match status" value="2"/>
</dbReference>
<dbReference type="InterPro" id="IPR048855">
    <property type="entry name" value="P2R3A_B_D_EF-hand"/>
</dbReference>